<comment type="caution">
    <text evidence="1">The sequence shown here is derived from an EMBL/GenBank/DDBJ whole genome shotgun (WGS) entry which is preliminary data.</text>
</comment>
<dbReference type="AlphaFoldDB" id="A0AAV5KAD1"/>
<evidence type="ECO:0000313" key="1">
    <source>
        <dbReference type="EMBL" id="GKV21412.1"/>
    </source>
</evidence>
<name>A0AAV5KAD1_9ROSI</name>
<dbReference type="Proteomes" id="UP001054252">
    <property type="component" value="Unassembled WGS sequence"/>
</dbReference>
<proteinExistence type="predicted"/>
<sequence length="37" mass="4297">MSTLAMTTSLAITKTNKVEKTLMLVMIYEMVNSLFRW</sequence>
<dbReference type="EMBL" id="BPVZ01000057">
    <property type="protein sequence ID" value="GKV21412.1"/>
    <property type="molecule type" value="Genomic_DNA"/>
</dbReference>
<accession>A0AAV5KAD1</accession>
<protein>
    <submittedName>
        <fullName evidence="1">Uncharacterized protein</fullName>
    </submittedName>
</protein>
<keyword evidence="2" id="KW-1185">Reference proteome</keyword>
<organism evidence="1 2">
    <name type="scientific">Rubroshorea leprosula</name>
    <dbReference type="NCBI Taxonomy" id="152421"/>
    <lineage>
        <taxon>Eukaryota</taxon>
        <taxon>Viridiplantae</taxon>
        <taxon>Streptophyta</taxon>
        <taxon>Embryophyta</taxon>
        <taxon>Tracheophyta</taxon>
        <taxon>Spermatophyta</taxon>
        <taxon>Magnoliopsida</taxon>
        <taxon>eudicotyledons</taxon>
        <taxon>Gunneridae</taxon>
        <taxon>Pentapetalae</taxon>
        <taxon>rosids</taxon>
        <taxon>malvids</taxon>
        <taxon>Malvales</taxon>
        <taxon>Dipterocarpaceae</taxon>
        <taxon>Rubroshorea</taxon>
    </lineage>
</organism>
<reference evidence="1 2" key="1">
    <citation type="journal article" date="2021" name="Commun. Biol.">
        <title>The genome of Shorea leprosula (Dipterocarpaceae) highlights the ecological relevance of drought in aseasonal tropical rainforests.</title>
        <authorList>
            <person name="Ng K.K.S."/>
            <person name="Kobayashi M.J."/>
            <person name="Fawcett J.A."/>
            <person name="Hatakeyama M."/>
            <person name="Paape T."/>
            <person name="Ng C.H."/>
            <person name="Ang C.C."/>
            <person name="Tnah L.H."/>
            <person name="Lee C.T."/>
            <person name="Nishiyama T."/>
            <person name="Sese J."/>
            <person name="O'Brien M.J."/>
            <person name="Copetti D."/>
            <person name="Mohd Noor M.I."/>
            <person name="Ong R.C."/>
            <person name="Putra M."/>
            <person name="Sireger I.Z."/>
            <person name="Indrioko S."/>
            <person name="Kosugi Y."/>
            <person name="Izuno A."/>
            <person name="Isagi Y."/>
            <person name="Lee S.L."/>
            <person name="Shimizu K.K."/>
        </authorList>
    </citation>
    <scope>NUCLEOTIDE SEQUENCE [LARGE SCALE GENOMIC DNA]</scope>
    <source>
        <strain evidence="1">214</strain>
    </source>
</reference>
<gene>
    <name evidence="1" type="ORF">SLEP1_g31394</name>
</gene>
<evidence type="ECO:0000313" key="2">
    <source>
        <dbReference type="Proteomes" id="UP001054252"/>
    </source>
</evidence>